<dbReference type="OrthoDB" id="6146970at2759"/>
<dbReference type="AlphaFoldDB" id="A0A183F4S2"/>
<dbReference type="Proteomes" id="UP000050761">
    <property type="component" value="Unassembled WGS sequence"/>
</dbReference>
<reference evidence="1 2" key="1">
    <citation type="submission" date="2018-11" db="EMBL/GenBank/DDBJ databases">
        <authorList>
            <consortium name="Pathogen Informatics"/>
        </authorList>
    </citation>
    <scope>NUCLEOTIDE SEQUENCE [LARGE SCALE GENOMIC DNA]</scope>
</reference>
<protein>
    <submittedName>
        <fullName evidence="3">Reverse transcriptase domain-containing protein</fullName>
    </submittedName>
</protein>
<accession>A0A3P7UB76</accession>
<name>A0A183F4S2_HELPZ</name>
<evidence type="ECO:0000313" key="3">
    <source>
        <dbReference type="WBParaSite" id="HPBE_0000116401-mRNA-1"/>
    </source>
</evidence>
<reference evidence="3" key="2">
    <citation type="submission" date="2019-09" db="UniProtKB">
        <authorList>
            <consortium name="WormBaseParasite"/>
        </authorList>
    </citation>
    <scope>IDENTIFICATION</scope>
</reference>
<evidence type="ECO:0000313" key="2">
    <source>
        <dbReference type="Proteomes" id="UP000050761"/>
    </source>
</evidence>
<dbReference type="WBParaSite" id="HPBE_0000116401-mRNA-1">
    <property type="protein sequence ID" value="HPBE_0000116401-mRNA-1"/>
    <property type="gene ID" value="HPBE_0000116401"/>
</dbReference>
<keyword evidence="2" id="KW-1185">Reference proteome</keyword>
<gene>
    <name evidence="1" type="ORF">HPBE_LOCUS1165</name>
</gene>
<evidence type="ECO:0000313" key="1">
    <source>
        <dbReference type="EMBL" id="VDO19547.1"/>
    </source>
</evidence>
<proteinExistence type="predicted"/>
<organism evidence="2 3">
    <name type="scientific">Heligmosomoides polygyrus</name>
    <name type="common">Parasitic roundworm</name>
    <dbReference type="NCBI Taxonomy" id="6339"/>
    <lineage>
        <taxon>Eukaryota</taxon>
        <taxon>Metazoa</taxon>
        <taxon>Ecdysozoa</taxon>
        <taxon>Nematoda</taxon>
        <taxon>Chromadorea</taxon>
        <taxon>Rhabditida</taxon>
        <taxon>Rhabditina</taxon>
        <taxon>Rhabditomorpha</taxon>
        <taxon>Strongyloidea</taxon>
        <taxon>Heligmosomidae</taxon>
        <taxon>Heligmosomoides</taxon>
    </lineage>
</organism>
<accession>A0A183F4S2</accession>
<dbReference type="EMBL" id="UZAH01001172">
    <property type="protein sequence ID" value="VDO19547.1"/>
    <property type="molecule type" value="Genomic_DNA"/>
</dbReference>
<sequence length="87" mass="10070">MFFNQVVVEKKVPDSWQIGTTIPIWKKKGSPANYISYSPIRLLSHSMKIFERILDGRVRRDVVQLSTNHCDFVPDVALSMPYTPLVY</sequence>